<dbReference type="eggNOG" id="COG0771">
    <property type="taxonomic scope" value="Bacteria"/>
</dbReference>
<keyword evidence="7" id="KW-0132">Cell division</keyword>
<dbReference type="InterPro" id="IPR036615">
    <property type="entry name" value="Mur_ligase_C_dom_sf"/>
</dbReference>
<evidence type="ECO:0000256" key="2">
    <source>
        <dbReference type="ARBA" id="ARBA00004752"/>
    </source>
</evidence>
<dbReference type="UniPathway" id="UPA00219"/>
<dbReference type="GO" id="GO:0005737">
    <property type="term" value="C:cytoplasm"/>
    <property type="evidence" value="ECO:0007669"/>
    <property type="project" value="UniProtKB-SubCell"/>
</dbReference>
<evidence type="ECO:0000256" key="3">
    <source>
        <dbReference type="ARBA" id="ARBA00022490"/>
    </source>
</evidence>
<dbReference type="GO" id="GO:0071555">
    <property type="term" value="P:cell wall organization"/>
    <property type="evidence" value="ECO:0007669"/>
    <property type="project" value="UniProtKB-KW"/>
</dbReference>
<dbReference type="Pfam" id="PF21799">
    <property type="entry name" value="MurD-like_N"/>
    <property type="match status" value="1"/>
</dbReference>
<comment type="function">
    <text evidence="7">Cell wall formation. Catalyzes the addition of glutamate to the nucleotide precursor UDP-N-acetylmuramoyl-L-alanine (UMA).</text>
</comment>
<comment type="pathway">
    <text evidence="2 7">Cell wall biogenesis; peptidoglycan biosynthesis.</text>
</comment>
<evidence type="ECO:0000256" key="1">
    <source>
        <dbReference type="ARBA" id="ARBA00004496"/>
    </source>
</evidence>
<dbReference type="GO" id="GO:0009252">
    <property type="term" value="P:peptidoglycan biosynthetic process"/>
    <property type="evidence" value="ECO:0007669"/>
    <property type="project" value="UniProtKB-UniRule"/>
</dbReference>
<comment type="similarity">
    <text evidence="7">Belongs to the MurCDEF family.</text>
</comment>
<dbReference type="EMBL" id="CP008941">
    <property type="protein sequence ID" value="AIK95824.1"/>
    <property type="molecule type" value="Genomic_DNA"/>
</dbReference>
<dbReference type="GO" id="GO:0051301">
    <property type="term" value="P:cell division"/>
    <property type="evidence" value="ECO:0007669"/>
    <property type="project" value="UniProtKB-KW"/>
</dbReference>
<evidence type="ECO:0000313" key="10">
    <source>
        <dbReference type="Proteomes" id="UP000028926"/>
    </source>
</evidence>
<dbReference type="Gene3D" id="3.40.50.720">
    <property type="entry name" value="NAD(P)-binding Rossmann-like Domain"/>
    <property type="match status" value="1"/>
</dbReference>
<dbReference type="SUPFAM" id="SSF53244">
    <property type="entry name" value="MurD-like peptide ligases, peptide-binding domain"/>
    <property type="match status" value="1"/>
</dbReference>
<dbReference type="KEGG" id="paca:ID47_02355"/>
<dbReference type="HAMAP" id="MF_00639">
    <property type="entry name" value="MurD"/>
    <property type="match status" value="1"/>
</dbReference>
<evidence type="ECO:0000256" key="4">
    <source>
        <dbReference type="ARBA" id="ARBA00022598"/>
    </source>
</evidence>
<evidence type="ECO:0000256" key="7">
    <source>
        <dbReference type="HAMAP-Rule" id="MF_00639"/>
    </source>
</evidence>
<proteinExistence type="inferred from homology"/>
<dbReference type="AlphaFoldDB" id="A0A077AUW1"/>
<dbReference type="GO" id="GO:0008360">
    <property type="term" value="P:regulation of cell shape"/>
    <property type="evidence" value="ECO:0007669"/>
    <property type="project" value="UniProtKB-KW"/>
</dbReference>
<dbReference type="GO" id="GO:0005524">
    <property type="term" value="F:ATP binding"/>
    <property type="evidence" value="ECO:0007669"/>
    <property type="project" value="UniProtKB-UniRule"/>
</dbReference>
<evidence type="ECO:0000256" key="5">
    <source>
        <dbReference type="ARBA" id="ARBA00022741"/>
    </source>
</evidence>
<evidence type="ECO:0000313" key="9">
    <source>
        <dbReference type="EMBL" id="AIK95824.1"/>
    </source>
</evidence>
<dbReference type="Proteomes" id="UP000028926">
    <property type="component" value="Chromosome"/>
</dbReference>
<evidence type="ECO:0000256" key="6">
    <source>
        <dbReference type="ARBA" id="ARBA00022840"/>
    </source>
</evidence>
<dbReference type="GO" id="GO:0008764">
    <property type="term" value="F:UDP-N-acetylmuramoylalanine-D-glutamate ligase activity"/>
    <property type="evidence" value="ECO:0007669"/>
    <property type="project" value="UniProtKB-UniRule"/>
</dbReference>
<dbReference type="PANTHER" id="PTHR43692:SF1">
    <property type="entry name" value="UDP-N-ACETYLMURAMOYLALANINE--D-GLUTAMATE LIGASE"/>
    <property type="match status" value="1"/>
</dbReference>
<organism evidence="9 10">
    <name type="scientific">Candidatus Odyssella acanthamoebae</name>
    <dbReference type="NCBI Taxonomy" id="91604"/>
    <lineage>
        <taxon>Bacteria</taxon>
        <taxon>Pseudomonadati</taxon>
        <taxon>Pseudomonadota</taxon>
        <taxon>Alphaproteobacteria</taxon>
        <taxon>Holosporales</taxon>
        <taxon>Candidatus Paracaedibacteraceae</taxon>
        <taxon>Candidatus Odyssella</taxon>
    </lineage>
</organism>
<keyword evidence="5 7" id="KW-0547">Nucleotide-binding</keyword>
<keyword evidence="7" id="KW-0573">Peptidoglycan synthesis</keyword>
<dbReference type="STRING" id="91604.ID47_02355"/>
<comment type="subcellular location">
    <subcellularLocation>
        <location evidence="1 7">Cytoplasm</location>
    </subcellularLocation>
</comment>
<dbReference type="InterPro" id="IPR013221">
    <property type="entry name" value="Mur_ligase_cen"/>
</dbReference>
<dbReference type="Pfam" id="PF08245">
    <property type="entry name" value="Mur_ligase_M"/>
    <property type="match status" value="1"/>
</dbReference>
<keyword evidence="6 7" id="KW-0067">ATP-binding</keyword>
<dbReference type="NCBIfam" id="TIGR01087">
    <property type="entry name" value="murD"/>
    <property type="match status" value="1"/>
</dbReference>
<sequence>MTVPHNYLILGLARSGMAALRWLVQRGHTVYISDGDSTKVDAAVAEGGIAWTDESDFKKLATLIQSPGIPLTHPLTMAAQAQGVLVIGDIDLFRHTHPTAKIVGITGTNGKSTITTLIGHILKECDIPVAIGGNVGVAAMSLPDLSDKGIYVLELSSYQLDLSQSPSLGVAAWTNITPDHLERHGTMENYVYAKSKIFASKAAPPLTAISIDDDYSKEVYERMNAAHPGYFTPISVMRPLITGVFIFEGMLVDATGNERLNLGEISNLERLKGIHNYQNIAIAYTVCKNLGLKATEILAAIKTFPGLAHRQEQVAIMNGVTFINDSKGTNAEATTHALSAYDSIYWIVGGVAKSEGITPLLPLLSRVKKAYLIGESSDQFAQTLADRVPWEACGTLPIAVEKAYADARSLRGSTILLSPACASFDQFKDFEHRGDVFKEIVRGIVKS</sequence>
<keyword evidence="7" id="KW-0131">Cell cycle</keyword>
<dbReference type="InterPro" id="IPR005762">
    <property type="entry name" value="MurD"/>
</dbReference>
<feature type="binding site" evidence="7">
    <location>
        <begin position="107"/>
        <end position="113"/>
    </location>
    <ligand>
        <name>ATP</name>
        <dbReference type="ChEBI" id="CHEBI:30616"/>
    </ligand>
</feature>
<dbReference type="Gene3D" id="3.90.190.20">
    <property type="entry name" value="Mur ligase, C-terminal domain"/>
    <property type="match status" value="1"/>
</dbReference>
<dbReference type="SUPFAM" id="SSF53623">
    <property type="entry name" value="MurD-like peptide ligases, catalytic domain"/>
    <property type="match status" value="1"/>
</dbReference>
<dbReference type="Gene3D" id="3.40.1190.10">
    <property type="entry name" value="Mur-like, catalytic domain"/>
    <property type="match status" value="1"/>
</dbReference>
<dbReference type="InterPro" id="IPR036565">
    <property type="entry name" value="Mur-like_cat_sf"/>
</dbReference>
<keyword evidence="7" id="KW-0961">Cell wall biogenesis/degradation</keyword>
<keyword evidence="10" id="KW-1185">Reference proteome</keyword>
<keyword evidence="7" id="KW-0133">Cell shape</keyword>
<name>A0A077AUW1_9PROT</name>
<dbReference type="HOGENOM" id="CLU_032540_3_0_5"/>
<comment type="catalytic activity">
    <reaction evidence="7">
        <text>UDP-N-acetyl-alpha-D-muramoyl-L-alanine + D-glutamate + ATP = UDP-N-acetyl-alpha-D-muramoyl-L-alanyl-D-glutamate + ADP + phosphate + H(+)</text>
        <dbReference type="Rhea" id="RHEA:16429"/>
        <dbReference type="ChEBI" id="CHEBI:15378"/>
        <dbReference type="ChEBI" id="CHEBI:29986"/>
        <dbReference type="ChEBI" id="CHEBI:30616"/>
        <dbReference type="ChEBI" id="CHEBI:43474"/>
        <dbReference type="ChEBI" id="CHEBI:83898"/>
        <dbReference type="ChEBI" id="CHEBI:83900"/>
        <dbReference type="ChEBI" id="CHEBI:456216"/>
        <dbReference type="EC" id="6.3.2.9"/>
    </reaction>
</comment>
<evidence type="ECO:0000259" key="8">
    <source>
        <dbReference type="Pfam" id="PF08245"/>
    </source>
</evidence>
<accession>A0A077AUW1</accession>
<dbReference type="PANTHER" id="PTHR43692">
    <property type="entry name" value="UDP-N-ACETYLMURAMOYLALANINE--D-GLUTAMATE LIGASE"/>
    <property type="match status" value="1"/>
</dbReference>
<keyword evidence="3 7" id="KW-0963">Cytoplasm</keyword>
<keyword evidence="4 7" id="KW-0436">Ligase</keyword>
<dbReference type="SUPFAM" id="SSF51984">
    <property type="entry name" value="MurCD N-terminal domain"/>
    <property type="match status" value="1"/>
</dbReference>
<gene>
    <name evidence="7" type="primary">murD</name>
    <name evidence="9" type="ORF">ID47_02355</name>
</gene>
<dbReference type="EC" id="6.3.2.9" evidence="7"/>
<protein>
    <recommendedName>
        <fullName evidence="7">UDP-N-acetylmuramoylalanine--D-glutamate ligase</fullName>
        <ecNumber evidence="7">6.3.2.9</ecNumber>
    </recommendedName>
    <alternativeName>
        <fullName evidence="7">D-glutamic acid-adding enzyme</fullName>
    </alternativeName>
    <alternativeName>
        <fullName evidence="7">UDP-N-acetylmuramoyl-L-alanyl-D-glutamate synthetase</fullName>
    </alternativeName>
</protein>
<reference evidence="9 10" key="1">
    <citation type="submission" date="2014-07" db="EMBL/GenBank/DDBJ databases">
        <title>Comparative genomic insights into amoeba endosymbionts belonging to the families of Holosporaceae and Candidatus Midichloriaceae within Rickettsiales.</title>
        <authorList>
            <person name="Wang Z."/>
            <person name="Wu M."/>
        </authorList>
    </citation>
    <scope>NUCLEOTIDE SEQUENCE [LARGE SCALE GENOMIC DNA]</scope>
    <source>
        <strain evidence="9">PRA3</strain>
    </source>
</reference>
<feature type="domain" description="Mur ligase central" evidence="8">
    <location>
        <begin position="105"/>
        <end position="229"/>
    </location>
</feature>